<keyword evidence="2" id="KW-1185">Reference proteome</keyword>
<dbReference type="KEGG" id="fro:AALO17_23910"/>
<dbReference type="EMBL" id="CP011391">
    <property type="protein sequence ID" value="AMK55525.1"/>
    <property type="molecule type" value="Genomic_DNA"/>
</dbReference>
<protein>
    <submittedName>
        <fullName evidence="1">CRISPR-associated protein cas6/cse3/case, subtype I-e</fullName>
    </submittedName>
</protein>
<dbReference type="SUPFAM" id="SSF117987">
    <property type="entry name" value="CRISPR-associated protein"/>
    <property type="match status" value="2"/>
</dbReference>
<sequence>MILTRIELDPTKRATIMALSNPNRFHGAIEKSRSVEGERILWRIDELRGKKYLMILSPSTVDSQLLANQFGYPGESPQQKNYDPLLERITQGSVWNFRLTANPTFSSPADRKDPQGRGKVKGEISTTVQLKWLERKAEANGFSLKPDQFGVVGSRWVTFKKQAERRKVSLTQVTYEGVLTVTDPELFKKALVDGIGRGKAYGMGLLTVVTPHA</sequence>
<proteinExistence type="predicted"/>
<organism evidence="1 2">
    <name type="scientific">Faecalibaculum rodentium</name>
    <dbReference type="NCBI Taxonomy" id="1702221"/>
    <lineage>
        <taxon>Bacteria</taxon>
        <taxon>Bacillati</taxon>
        <taxon>Bacillota</taxon>
        <taxon>Erysipelotrichia</taxon>
        <taxon>Erysipelotrichales</taxon>
        <taxon>Erysipelotrichaceae</taxon>
        <taxon>Faecalibaculum</taxon>
    </lineage>
</organism>
<evidence type="ECO:0000313" key="1">
    <source>
        <dbReference type="EMBL" id="AMK55525.1"/>
    </source>
</evidence>
<dbReference type="PATRIC" id="fig|1702221.3.peg.2322"/>
<dbReference type="SMART" id="SM01101">
    <property type="entry name" value="CRISPR_assoc"/>
    <property type="match status" value="1"/>
</dbReference>
<name>A0A140DXZ8_9FIRM</name>
<dbReference type="NCBIfam" id="TIGR01907">
    <property type="entry name" value="casE_Cse3"/>
    <property type="match status" value="1"/>
</dbReference>
<accession>A0A140DXZ8</accession>
<dbReference type="Gene3D" id="3.30.70.1210">
    <property type="entry name" value="Crispr-associated protein, domain 2"/>
    <property type="match status" value="1"/>
</dbReference>
<dbReference type="Pfam" id="PF08798">
    <property type="entry name" value="CRISPR_assoc"/>
    <property type="match status" value="1"/>
</dbReference>
<reference evidence="1 2" key="1">
    <citation type="journal article" date="2016" name="Gut Pathog.">
        <title>Whole genome sequencing of "Faecalibaculum rodentium" ALO17, isolated from C57BL/6J laboratory mouse feces.</title>
        <authorList>
            <person name="Lim S."/>
            <person name="Chang D.H."/>
            <person name="Ahn S."/>
            <person name="Kim B.C."/>
        </authorList>
    </citation>
    <scope>NUCLEOTIDE SEQUENCE [LARGE SCALE GENOMIC DNA]</scope>
    <source>
        <strain evidence="1 2">Alo17</strain>
    </source>
</reference>
<gene>
    <name evidence="1" type="ORF">AALO17_23910</name>
</gene>
<dbReference type="STRING" id="1702221.AALO17_23910"/>
<dbReference type="Proteomes" id="UP000069771">
    <property type="component" value="Chromosome"/>
</dbReference>
<dbReference type="AlphaFoldDB" id="A0A140DXZ8"/>
<dbReference type="Gene3D" id="3.30.70.1200">
    <property type="entry name" value="Crispr-associated protein, domain 1"/>
    <property type="match status" value="1"/>
</dbReference>
<evidence type="ECO:0000313" key="2">
    <source>
        <dbReference type="Proteomes" id="UP000069771"/>
    </source>
</evidence>
<dbReference type="InterPro" id="IPR010179">
    <property type="entry name" value="CRISPR-assoc_prot_Cse3"/>
</dbReference>
<dbReference type="CDD" id="cd09727">
    <property type="entry name" value="Cas6_I-E"/>
    <property type="match status" value="1"/>
</dbReference>
<dbReference type="RefSeq" id="WP_276904469.1">
    <property type="nucleotide sequence ID" value="NZ_CALFTW010000052.1"/>
</dbReference>